<sequence>MMKQSLLFVLTPTLLVLVSCTPYGHWSSYSHWHYNCEEFPTREEVEAVLEEKADLIERLAEEELIWSADVSTCPQGAFITLFHGGEWQKASVLEILDEAGARTEGLNRFFGIPFRFVNV</sequence>
<reference evidence="1" key="1">
    <citation type="submission" date="2019-09" db="EMBL/GenBank/DDBJ databases">
        <title>Characterisation of the sponge microbiome using genome-centric metagenomics.</title>
        <authorList>
            <person name="Engelberts J.P."/>
            <person name="Robbins S.J."/>
            <person name="De Goeij J.M."/>
            <person name="Aranda M."/>
            <person name="Bell S.C."/>
            <person name="Webster N.S."/>
        </authorList>
    </citation>
    <scope>NUCLEOTIDE SEQUENCE</scope>
    <source>
        <strain evidence="1">SB0675_bin_29</strain>
    </source>
</reference>
<proteinExistence type="predicted"/>
<name>A0A6B1G787_9CHLR</name>
<accession>A0A6B1G787</accession>
<comment type="caution">
    <text evidence="1">The sequence shown here is derived from an EMBL/GenBank/DDBJ whole genome shotgun (WGS) entry which is preliminary data.</text>
</comment>
<dbReference type="EMBL" id="VYDA01000537">
    <property type="protein sequence ID" value="MYH63045.1"/>
    <property type="molecule type" value="Genomic_DNA"/>
</dbReference>
<protein>
    <submittedName>
        <fullName evidence="1">Uncharacterized protein</fullName>
    </submittedName>
</protein>
<dbReference type="AlphaFoldDB" id="A0A6B1G787"/>
<dbReference type="PROSITE" id="PS51257">
    <property type="entry name" value="PROKAR_LIPOPROTEIN"/>
    <property type="match status" value="1"/>
</dbReference>
<organism evidence="1">
    <name type="scientific">Caldilineaceae bacterium SB0675_bin_29</name>
    <dbReference type="NCBI Taxonomy" id="2605266"/>
    <lineage>
        <taxon>Bacteria</taxon>
        <taxon>Bacillati</taxon>
        <taxon>Chloroflexota</taxon>
        <taxon>Caldilineae</taxon>
        <taxon>Caldilineales</taxon>
        <taxon>Caldilineaceae</taxon>
    </lineage>
</organism>
<evidence type="ECO:0000313" key="1">
    <source>
        <dbReference type="EMBL" id="MYH63045.1"/>
    </source>
</evidence>
<gene>
    <name evidence="1" type="ORF">F4148_15240</name>
</gene>